<feature type="transmembrane region" description="Helical" evidence="1">
    <location>
        <begin position="27"/>
        <end position="47"/>
    </location>
</feature>
<keyword evidence="3" id="KW-1185">Reference proteome</keyword>
<evidence type="ECO:0000313" key="3">
    <source>
        <dbReference type="Proteomes" id="UP000609726"/>
    </source>
</evidence>
<feature type="transmembrane region" description="Helical" evidence="1">
    <location>
        <begin position="67"/>
        <end position="90"/>
    </location>
</feature>
<comment type="caution">
    <text evidence="2">The sequence shown here is derived from an EMBL/GenBank/DDBJ whole genome shotgun (WGS) entry which is preliminary data.</text>
</comment>
<reference evidence="2 3" key="1">
    <citation type="submission" date="2019-10" db="EMBL/GenBank/DDBJ databases">
        <title>Taxonomy of Antarctic Massilia spp.: description of Massilia rubra sp. nov., Massilia aquatica sp. nov., Massilia mucilaginosa sp. nov., Massilia frigida sp. nov. isolated from streams, lakes and regoliths.</title>
        <authorList>
            <person name="Holochova P."/>
            <person name="Sedlacek I."/>
            <person name="Kralova S."/>
            <person name="Maslanova I."/>
            <person name="Busse H.-J."/>
            <person name="Stankova E."/>
            <person name="Vrbovska V."/>
            <person name="Kovarovic V."/>
            <person name="Bartak M."/>
            <person name="Svec P."/>
            <person name="Pantucek R."/>
        </authorList>
    </citation>
    <scope>NUCLEOTIDE SEQUENCE [LARGE SCALE GENOMIC DNA]</scope>
    <source>
        <strain evidence="2 3">CCM 8733</strain>
    </source>
</reference>
<evidence type="ECO:0000313" key="2">
    <source>
        <dbReference type="EMBL" id="NHZ88357.1"/>
    </source>
</evidence>
<proteinExistence type="predicted"/>
<keyword evidence="1" id="KW-1133">Transmembrane helix</keyword>
<dbReference type="EMBL" id="WHJH01000003">
    <property type="protein sequence ID" value="NHZ88357.1"/>
    <property type="molecule type" value="Genomic_DNA"/>
</dbReference>
<keyword evidence="1" id="KW-0812">Transmembrane</keyword>
<keyword evidence="1" id="KW-0472">Membrane</keyword>
<accession>A0ABX0NNG6</accession>
<dbReference type="Proteomes" id="UP000609726">
    <property type="component" value="Unassembled WGS sequence"/>
</dbReference>
<organism evidence="2 3">
    <name type="scientific">Massilia mucilaginosa</name>
    <dbReference type="NCBI Taxonomy" id="2609282"/>
    <lineage>
        <taxon>Bacteria</taxon>
        <taxon>Pseudomonadati</taxon>
        <taxon>Pseudomonadota</taxon>
        <taxon>Betaproteobacteria</taxon>
        <taxon>Burkholderiales</taxon>
        <taxon>Oxalobacteraceae</taxon>
        <taxon>Telluria group</taxon>
        <taxon>Massilia</taxon>
    </lineage>
</organism>
<evidence type="ECO:0000256" key="1">
    <source>
        <dbReference type="SAM" id="Phobius"/>
    </source>
</evidence>
<sequence length="126" mass="13524">MVAPFSQMLEPPSNPGRFIYNFALKSVPPMIFTVLVTAFGVTAYAYFHTFGSQGVGDQATWGQFGDYMGGTLNPLIGLFTVWGLLVAFRLQSAQLAVARKDSARLAKDMKAAAKLNALTAALDATN</sequence>
<protein>
    <submittedName>
        <fullName evidence="2">Uncharacterized protein</fullName>
    </submittedName>
</protein>
<gene>
    <name evidence="2" type="ORF">F2P45_04850</name>
</gene>
<name>A0ABX0NNG6_9BURK</name>
<dbReference type="RefSeq" id="WP_166871036.1">
    <property type="nucleotide sequence ID" value="NZ_WHJH01000003.1"/>
</dbReference>